<dbReference type="RefSeq" id="WP_168987638.1">
    <property type="nucleotide sequence ID" value="NZ_CAWPHM010000259.1"/>
</dbReference>
<protein>
    <submittedName>
        <fullName evidence="1">InaA protein</fullName>
    </submittedName>
</protein>
<keyword evidence="2" id="KW-1185">Reference proteome</keyword>
<accession>A0A972JAA2</accession>
<dbReference type="InterPro" id="IPR011009">
    <property type="entry name" value="Kinase-like_dom_sf"/>
</dbReference>
<dbReference type="Proteomes" id="UP000599523">
    <property type="component" value="Unassembled WGS sequence"/>
</dbReference>
<evidence type="ECO:0000313" key="1">
    <source>
        <dbReference type="EMBL" id="NMG02873.1"/>
    </source>
</evidence>
<evidence type="ECO:0000313" key="2">
    <source>
        <dbReference type="Proteomes" id="UP000599523"/>
    </source>
</evidence>
<organism evidence="1 2">
    <name type="scientific">Azoarcus taiwanensis</name>
    <dbReference type="NCBI Taxonomy" id="666964"/>
    <lineage>
        <taxon>Bacteria</taxon>
        <taxon>Pseudomonadati</taxon>
        <taxon>Pseudomonadota</taxon>
        <taxon>Betaproteobacteria</taxon>
        <taxon>Rhodocyclales</taxon>
        <taxon>Zoogloeaceae</taxon>
        <taxon>Azoarcus</taxon>
    </lineage>
</organism>
<dbReference type="EMBL" id="WTVM01000035">
    <property type="protein sequence ID" value="NMG02873.1"/>
    <property type="molecule type" value="Genomic_DNA"/>
</dbReference>
<proteinExistence type="predicted"/>
<sequence>MTKGDFAYWWSAPGEWVEPPNERRNGWSGMMRVPDGERILYVKRQRNHMCRTWRHPLGWPTASREWSYLHRLRELGVPAPAPVFHDVRRTPEGVEAVLVTEELVGFRALDDQHDLDPTHRAALASEVGRILGRLHGARLQHSSLYGKHIMVRWDGERPQAALIDLEKMRPRLTRRLAADHDLEQLARRQHVLKSEDWATLVRAHAESMASV</sequence>
<dbReference type="Pfam" id="PF06293">
    <property type="entry name" value="Kdo"/>
    <property type="match status" value="1"/>
</dbReference>
<dbReference type="AlphaFoldDB" id="A0A972JAA2"/>
<dbReference type="PIRSF" id="PIRSF026326">
    <property type="entry name" value="InaA"/>
    <property type="match status" value="1"/>
</dbReference>
<dbReference type="InterPro" id="IPR027023">
    <property type="entry name" value="Put_LipoPS_kinase_InaA"/>
</dbReference>
<comment type="caution">
    <text evidence="1">The sequence shown here is derived from an EMBL/GenBank/DDBJ whole genome shotgun (WGS) entry which is preliminary data.</text>
</comment>
<gene>
    <name evidence="1" type="ORF">GPA21_07795</name>
</gene>
<name>A0A972JAA2_9RHOO</name>
<dbReference type="SUPFAM" id="SSF56112">
    <property type="entry name" value="Protein kinase-like (PK-like)"/>
    <property type="match status" value="1"/>
</dbReference>
<reference evidence="1" key="1">
    <citation type="submission" date="2019-12" db="EMBL/GenBank/DDBJ databases">
        <title>Comparative genomics gives insights into the taxonomy of the Azoarcus-Aromatoleum group and reveals separate origins of nif in the plant-associated Azoarcus and non-plant-associated Aromatoleum sub-groups.</title>
        <authorList>
            <person name="Lafos M."/>
            <person name="Maluk M."/>
            <person name="Batista M."/>
            <person name="Junghare M."/>
            <person name="Carmona M."/>
            <person name="Faoro H."/>
            <person name="Cruz L.M."/>
            <person name="Battistoni F."/>
            <person name="De Souza E."/>
            <person name="Pedrosa F."/>
            <person name="Chen W.-M."/>
            <person name="Poole P.S."/>
            <person name="Dixon R.A."/>
            <person name="James E.K."/>
        </authorList>
    </citation>
    <scope>NUCLEOTIDE SEQUENCE</scope>
    <source>
        <strain evidence="1">NSC3</strain>
    </source>
</reference>